<evidence type="ECO:0000256" key="4">
    <source>
        <dbReference type="PROSITE-ProRule" id="PRU00024"/>
    </source>
</evidence>
<evidence type="ECO:0000259" key="6">
    <source>
        <dbReference type="PROSITE" id="PS50089"/>
    </source>
</evidence>
<dbReference type="Gene3D" id="2.60.120.920">
    <property type="match status" value="1"/>
</dbReference>
<dbReference type="Gene3D" id="3.30.40.10">
    <property type="entry name" value="Zinc/RING finger domain, C3HC4 (zinc finger)"/>
    <property type="match status" value="1"/>
</dbReference>
<reference evidence="9" key="2">
    <citation type="submission" date="2025-08" db="UniProtKB">
        <authorList>
            <consortium name="Ensembl"/>
        </authorList>
    </citation>
    <scope>IDENTIFICATION</scope>
</reference>
<reference evidence="9 10" key="1">
    <citation type="submission" date="2020-06" db="EMBL/GenBank/DDBJ databases">
        <authorList>
            <consortium name="Wellcome Sanger Institute Data Sharing"/>
        </authorList>
    </citation>
    <scope>NUCLEOTIDE SEQUENCE [LARGE SCALE GENOMIC DNA]</scope>
</reference>
<dbReference type="CDD" id="cd19769">
    <property type="entry name" value="Bbox2_TRIM16-like"/>
    <property type="match status" value="1"/>
</dbReference>
<organism evidence="9 10">
    <name type="scientific">Denticeps clupeoides</name>
    <name type="common">denticle herring</name>
    <dbReference type="NCBI Taxonomy" id="299321"/>
    <lineage>
        <taxon>Eukaryota</taxon>
        <taxon>Metazoa</taxon>
        <taxon>Chordata</taxon>
        <taxon>Craniata</taxon>
        <taxon>Vertebrata</taxon>
        <taxon>Euteleostomi</taxon>
        <taxon>Actinopterygii</taxon>
        <taxon>Neopterygii</taxon>
        <taxon>Teleostei</taxon>
        <taxon>Clupei</taxon>
        <taxon>Clupeiformes</taxon>
        <taxon>Denticipitoidei</taxon>
        <taxon>Denticipitidae</taxon>
        <taxon>Denticeps</taxon>
    </lineage>
</organism>
<dbReference type="InterPro" id="IPR027370">
    <property type="entry name" value="Znf-RING_euk"/>
</dbReference>
<dbReference type="SMART" id="SM00336">
    <property type="entry name" value="BBOX"/>
    <property type="match status" value="1"/>
</dbReference>
<protein>
    <submittedName>
        <fullName evidence="9">Uncharacterized protein</fullName>
    </submittedName>
</protein>
<dbReference type="InterPro" id="IPR050143">
    <property type="entry name" value="TRIM/RBCC"/>
</dbReference>
<evidence type="ECO:0000256" key="3">
    <source>
        <dbReference type="ARBA" id="ARBA00022833"/>
    </source>
</evidence>
<name>A0AAY4BLY8_9TELE</name>
<dbReference type="SMART" id="SM00184">
    <property type="entry name" value="RING"/>
    <property type="match status" value="1"/>
</dbReference>
<evidence type="ECO:0000256" key="2">
    <source>
        <dbReference type="ARBA" id="ARBA00022771"/>
    </source>
</evidence>
<keyword evidence="3" id="KW-0862">Zinc</keyword>
<dbReference type="PROSITE" id="PS50089">
    <property type="entry name" value="ZF_RING_2"/>
    <property type="match status" value="1"/>
</dbReference>
<dbReference type="InterPro" id="IPR013083">
    <property type="entry name" value="Znf_RING/FYVE/PHD"/>
</dbReference>
<dbReference type="PROSITE" id="PS50119">
    <property type="entry name" value="ZF_BBOX"/>
    <property type="match status" value="1"/>
</dbReference>
<feature type="domain" description="B box-type" evidence="7">
    <location>
        <begin position="81"/>
        <end position="121"/>
    </location>
</feature>
<dbReference type="PROSITE" id="PS00518">
    <property type="entry name" value="ZF_RING_1"/>
    <property type="match status" value="1"/>
</dbReference>
<feature type="coiled-coil region" evidence="5">
    <location>
        <begin position="197"/>
        <end position="224"/>
    </location>
</feature>
<dbReference type="GeneTree" id="ENSGT00970000193390"/>
<evidence type="ECO:0000256" key="5">
    <source>
        <dbReference type="SAM" id="Coils"/>
    </source>
</evidence>
<keyword evidence="10" id="KW-1185">Reference proteome</keyword>
<keyword evidence="1" id="KW-0479">Metal-binding</keyword>
<dbReference type="InterPro" id="IPR001870">
    <property type="entry name" value="B30.2/SPRY"/>
</dbReference>
<sequence>LPLEEDLSCPVCCEIFREPVLLVCGHSFCRECLRKHWSSSPGRSCPICRGSSPQEPLLNLSLRSTCESYLRERCSGSEEEERSTRCLLHGEKLELFCVKDMEAICSQCKKKLHRGHQVQSIHQAVKERKGKLKDAIKPYQDRLNALKNGTDPRAQAEKTERQIRKEFEKLFKFLRDEEKARLAAFKEEEESQSHVIKERIDGQTSQLTNTLKEMEDEIKQKDNIEFLQVWGELTLFIQLDPVVEAAHSLDVVRHLGNLRFRVWEKMKDVAPYSPVVLNPTAALCDLSVSEDLTSVSMRPEGSTGFSLVTGSEGFTDGFHSWDVEVGNSLSWMLGVTSKLGDGPVLCPQTGYWGIQRDNGCYQALASPVTPLHLSFTPQVVRVKLGWHWEGDSFGWCRRVTFSDATSGAEICKFSNISGTGALYPFLRPLQRSSQLKILPATVNVSVPLHPLLTPHIYTTMITDNSNNPNERTGRRC</sequence>
<dbReference type="PANTHER" id="PTHR24103">
    <property type="entry name" value="E3 UBIQUITIN-PROTEIN LIGASE TRIM"/>
    <property type="match status" value="1"/>
</dbReference>
<dbReference type="InterPro" id="IPR017907">
    <property type="entry name" value="Znf_RING_CS"/>
</dbReference>
<evidence type="ECO:0000313" key="10">
    <source>
        <dbReference type="Proteomes" id="UP000694580"/>
    </source>
</evidence>
<dbReference type="SUPFAM" id="SSF57845">
    <property type="entry name" value="B-box zinc-binding domain"/>
    <property type="match status" value="1"/>
</dbReference>
<dbReference type="PROSITE" id="PS50188">
    <property type="entry name" value="B302_SPRY"/>
    <property type="match status" value="1"/>
</dbReference>
<feature type="domain" description="B30.2/SPRY" evidence="8">
    <location>
        <begin position="255"/>
        <end position="444"/>
    </location>
</feature>
<dbReference type="AlphaFoldDB" id="A0AAY4BLY8"/>
<reference evidence="9" key="3">
    <citation type="submission" date="2025-09" db="UniProtKB">
        <authorList>
            <consortium name="Ensembl"/>
        </authorList>
    </citation>
    <scope>IDENTIFICATION</scope>
</reference>
<dbReference type="Pfam" id="PF00643">
    <property type="entry name" value="zf-B_box"/>
    <property type="match status" value="1"/>
</dbReference>
<proteinExistence type="predicted"/>
<keyword evidence="5" id="KW-0175">Coiled coil</keyword>
<keyword evidence="2 4" id="KW-0863">Zinc-finger</keyword>
<evidence type="ECO:0000259" key="8">
    <source>
        <dbReference type="PROSITE" id="PS50188"/>
    </source>
</evidence>
<evidence type="ECO:0000313" key="9">
    <source>
        <dbReference type="Ensembl" id="ENSDCDP00010021969.1"/>
    </source>
</evidence>
<dbReference type="Ensembl" id="ENSDCDT00010024579.1">
    <property type="protein sequence ID" value="ENSDCDP00010021969.1"/>
    <property type="gene ID" value="ENSDCDG00010011216.1"/>
</dbReference>
<evidence type="ECO:0000256" key="1">
    <source>
        <dbReference type="ARBA" id="ARBA00022723"/>
    </source>
</evidence>
<evidence type="ECO:0000259" key="7">
    <source>
        <dbReference type="PROSITE" id="PS50119"/>
    </source>
</evidence>
<dbReference type="SUPFAM" id="SSF57850">
    <property type="entry name" value="RING/U-box"/>
    <property type="match status" value="1"/>
</dbReference>
<dbReference type="Pfam" id="PF13445">
    <property type="entry name" value="zf-RING_UBOX"/>
    <property type="match status" value="1"/>
</dbReference>
<dbReference type="InterPro" id="IPR043136">
    <property type="entry name" value="B30.2/SPRY_sf"/>
</dbReference>
<gene>
    <name evidence="9" type="primary">LOC114785449</name>
</gene>
<dbReference type="SUPFAM" id="SSF49899">
    <property type="entry name" value="Concanavalin A-like lectins/glucanases"/>
    <property type="match status" value="1"/>
</dbReference>
<dbReference type="GO" id="GO:0008270">
    <property type="term" value="F:zinc ion binding"/>
    <property type="evidence" value="ECO:0007669"/>
    <property type="project" value="UniProtKB-KW"/>
</dbReference>
<dbReference type="Proteomes" id="UP000694580">
    <property type="component" value="Chromosome 3"/>
</dbReference>
<dbReference type="InterPro" id="IPR001841">
    <property type="entry name" value="Znf_RING"/>
</dbReference>
<dbReference type="Gene3D" id="3.30.160.60">
    <property type="entry name" value="Classic Zinc Finger"/>
    <property type="match status" value="1"/>
</dbReference>
<dbReference type="InterPro" id="IPR000315">
    <property type="entry name" value="Znf_B-box"/>
</dbReference>
<dbReference type="InterPro" id="IPR013320">
    <property type="entry name" value="ConA-like_dom_sf"/>
</dbReference>
<accession>A0AAY4BLY8</accession>
<feature type="domain" description="RING-type" evidence="6">
    <location>
        <begin position="9"/>
        <end position="49"/>
    </location>
</feature>